<reference evidence="2 3" key="1">
    <citation type="submission" date="2020-04" db="EMBL/GenBank/DDBJ databases">
        <title>Hymenobacter polaris sp. nov., isolated from Arctic soil.</title>
        <authorList>
            <person name="Dahal R.H."/>
        </authorList>
    </citation>
    <scope>NUCLEOTIDE SEQUENCE [LARGE SCALE GENOMIC DNA]</scope>
    <source>
        <strain evidence="2 3">RP-2-7</strain>
    </source>
</reference>
<dbReference type="InterPro" id="IPR037523">
    <property type="entry name" value="VOC_core"/>
</dbReference>
<sequence length="145" mass="15691">MADLLFSHIALSCAELGRTEEFYAQHFGFRRARAIPLGAGNEIVFLKNSHGVYLELFRADAERPAGLPLLTGDGAHYPGVRHLAFQVTSVDDTLAALGPAAEVTLGPLDFDAFIPGWRTVWVRDPDGNIVEISQGFTDDPALATP</sequence>
<dbReference type="AlphaFoldDB" id="A0A7Y0AC18"/>
<name>A0A7Y0AC18_9BACT</name>
<dbReference type="SUPFAM" id="SSF54593">
    <property type="entry name" value="Glyoxalase/Bleomycin resistance protein/Dihydroxybiphenyl dioxygenase"/>
    <property type="match status" value="1"/>
</dbReference>
<dbReference type="Gene3D" id="3.10.180.10">
    <property type="entry name" value="2,3-Dihydroxybiphenyl 1,2-Dioxygenase, domain 1"/>
    <property type="match status" value="1"/>
</dbReference>
<evidence type="ECO:0000259" key="1">
    <source>
        <dbReference type="PROSITE" id="PS51819"/>
    </source>
</evidence>
<dbReference type="Proteomes" id="UP000559626">
    <property type="component" value="Unassembled WGS sequence"/>
</dbReference>
<keyword evidence="3" id="KW-1185">Reference proteome</keyword>
<dbReference type="Pfam" id="PF00903">
    <property type="entry name" value="Glyoxalase"/>
    <property type="match status" value="1"/>
</dbReference>
<organism evidence="2 3">
    <name type="scientific">Hymenobacter polaris</name>
    <dbReference type="NCBI Taxonomy" id="2682546"/>
    <lineage>
        <taxon>Bacteria</taxon>
        <taxon>Pseudomonadati</taxon>
        <taxon>Bacteroidota</taxon>
        <taxon>Cytophagia</taxon>
        <taxon>Cytophagales</taxon>
        <taxon>Hymenobacteraceae</taxon>
        <taxon>Hymenobacter</taxon>
    </lineage>
</organism>
<proteinExistence type="predicted"/>
<dbReference type="EMBL" id="JABBGH010000001">
    <property type="protein sequence ID" value="NML64397.1"/>
    <property type="molecule type" value="Genomic_DNA"/>
</dbReference>
<dbReference type="CDD" id="cd06587">
    <property type="entry name" value="VOC"/>
    <property type="match status" value="1"/>
</dbReference>
<protein>
    <submittedName>
        <fullName evidence="2">VOC family protein</fullName>
    </submittedName>
</protein>
<evidence type="ECO:0000313" key="3">
    <source>
        <dbReference type="Proteomes" id="UP000559626"/>
    </source>
</evidence>
<dbReference type="PANTHER" id="PTHR36113:SF1">
    <property type="entry name" value="GLYOXALASE_BLEOMYCIN RESISTANCE PROTEIN_DIOXYGENASE"/>
    <property type="match status" value="1"/>
</dbReference>
<comment type="caution">
    <text evidence="2">The sequence shown here is derived from an EMBL/GenBank/DDBJ whole genome shotgun (WGS) entry which is preliminary data.</text>
</comment>
<dbReference type="RefSeq" id="WP_169529697.1">
    <property type="nucleotide sequence ID" value="NZ_JABBGH010000001.1"/>
</dbReference>
<feature type="domain" description="VOC" evidence="1">
    <location>
        <begin position="5"/>
        <end position="135"/>
    </location>
</feature>
<dbReference type="InterPro" id="IPR004360">
    <property type="entry name" value="Glyas_Fos-R_dOase_dom"/>
</dbReference>
<gene>
    <name evidence="2" type="ORF">HHL22_04180</name>
</gene>
<dbReference type="PROSITE" id="PS51819">
    <property type="entry name" value="VOC"/>
    <property type="match status" value="1"/>
</dbReference>
<dbReference type="InterPro" id="IPR029068">
    <property type="entry name" value="Glyas_Bleomycin-R_OHBP_Dase"/>
</dbReference>
<dbReference type="InterPro" id="IPR051332">
    <property type="entry name" value="Fosfomycin_Res_Enzymes"/>
</dbReference>
<accession>A0A7Y0AC18</accession>
<evidence type="ECO:0000313" key="2">
    <source>
        <dbReference type="EMBL" id="NML64397.1"/>
    </source>
</evidence>
<dbReference type="PANTHER" id="PTHR36113">
    <property type="entry name" value="LYASE, PUTATIVE-RELATED-RELATED"/>
    <property type="match status" value="1"/>
</dbReference>